<organism evidence="17 18">
    <name type="scientific">Natribacillus halophilus</name>
    <dbReference type="NCBI Taxonomy" id="549003"/>
    <lineage>
        <taxon>Bacteria</taxon>
        <taxon>Bacillati</taxon>
        <taxon>Bacillota</taxon>
        <taxon>Bacilli</taxon>
        <taxon>Bacillales</taxon>
        <taxon>Bacillaceae</taxon>
        <taxon>Natribacillus</taxon>
    </lineage>
</organism>
<keyword evidence="6" id="KW-0808">Transferase</keyword>
<gene>
    <name evidence="17" type="ORF">SAMN04488123_10893</name>
</gene>
<reference evidence="17 18" key="1">
    <citation type="submission" date="2016-10" db="EMBL/GenBank/DDBJ databases">
        <authorList>
            <person name="de Groot N.N."/>
        </authorList>
    </citation>
    <scope>NUCLEOTIDE SEQUENCE [LARGE SCALE GENOMIC DNA]</scope>
    <source>
        <strain evidence="17 18">DSM 21771</strain>
    </source>
</reference>
<protein>
    <submittedName>
        <fullName evidence="17">Penicillin-binding protein 1A</fullName>
    </submittedName>
</protein>
<evidence type="ECO:0000256" key="9">
    <source>
        <dbReference type="ARBA" id="ARBA00022984"/>
    </source>
</evidence>
<evidence type="ECO:0000256" key="4">
    <source>
        <dbReference type="ARBA" id="ARBA00022670"/>
    </source>
</evidence>
<accession>A0A1G8PER8</accession>
<keyword evidence="9" id="KW-0573">Peptidoglycan synthesis</keyword>
<dbReference type="Pfam" id="PF00912">
    <property type="entry name" value="Transgly"/>
    <property type="match status" value="1"/>
</dbReference>
<evidence type="ECO:0000256" key="8">
    <source>
        <dbReference type="ARBA" id="ARBA00022960"/>
    </source>
</evidence>
<keyword evidence="5" id="KW-0328">Glycosyltransferase</keyword>
<keyword evidence="18" id="KW-1185">Reference proteome</keyword>
<proteinExistence type="inferred from homology"/>
<dbReference type="Pfam" id="PF00905">
    <property type="entry name" value="Transpeptidase"/>
    <property type="match status" value="1"/>
</dbReference>
<evidence type="ECO:0000313" key="18">
    <source>
        <dbReference type="Proteomes" id="UP000198853"/>
    </source>
</evidence>
<evidence type="ECO:0000313" key="17">
    <source>
        <dbReference type="EMBL" id="SDI90808.1"/>
    </source>
</evidence>
<dbReference type="PANTHER" id="PTHR32282">
    <property type="entry name" value="BINDING PROTEIN TRANSPEPTIDASE, PUTATIVE-RELATED"/>
    <property type="match status" value="1"/>
</dbReference>
<dbReference type="Gene3D" id="3.40.710.10">
    <property type="entry name" value="DD-peptidase/beta-lactamase superfamily"/>
    <property type="match status" value="1"/>
</dbReference>
<evidence type="ECO:0000256" key="3">
    <source>
        <dbReference type="ARBA" id="ARBA00022645"/>
    </source>
</evidence>
<dbReference type="GO" id="GO:0008658">
    <property type="term" value="F:penicillin binding"/>
    <property type="evidence" value="ECO:0007669"/>
    <property type="project" value="InterPro"/>
</dbReference>
<dbReference type="FunFam" id="1.10.3810.10:FF:000001">
    <property type="entry name" value="Penicillin-binding protein 1A"/>
    <property type="match status" value="1"/>
</dbReference>
<dbReference type="Gene3D" id="1.10.3810.10">
    <property type="entry name" value="Biosynthetic peptidoglycan transglycosylase-like"/>
    <property type="match status" value="1"/>
</dbReference>
<dbReference type="InterPro" id="IPR001264">
    <property type="entry name" value="Glyco_trans_51"/>
</dbReference>
<dbReference type="InterPro" id="IPR023346">
    <property type="entry name" value="Lysozyme-like_dom_sf"/>
</dbReference>
<keyword evidence="10" id="KW-0511">Multifunctional enzyme</keyword>
<dbReference type="GO" id="GO:0071555">
    <property type="term" value="P:cell wall organization"/>
    <property type="evidence" value="ECO:0007669"/>
    <property type="project" value="UniProtKB-KW"/>
</dbReference>
<evidence type="ECO:0000256" key="7">
    <source>
        <dbReference type="ARBA" id="ARBA00022801"/>
    </source>
</evidence>
<dbReference type="Proteomes" id="UP000198853">
    <property type="component" value="Unassembled WGS sequence"/>
</dbReference>
<evidence type="ECO:0000256" key="2">
    <source>
        <dbReference type="ARBA" id="ARBA00007739"/>
    </source>
</evidence>
<keyword evidence="3" id="KW-0121">Carboxypeptidase</keyword>
<evidence type="ECO:0000256" key="11">
    <source>
        <dbReference type="ARBA" id="ARBA00023316"/>
    </source>
</evidence>
<dbReference type="SUPFAM" id="SSF53955">
    <property type="entry name" value="Lysozyme-like"/>
    <property type="match status" value="1"/>
</dbReference>
<comment type="similarity">
    <text evidence="2">In the N-terminal section; belongs to the glycosyltransferase 51 family.</text>
</comment>
<feature type="compositionally biased region" description="Acidic residues" evidence="14">
    <location>
        <begin position="684"/>
        <end position="804"/>
    </location>
</feature>
<dbReference type="NCBIfam" id="TIGR02074">
    <property type="entry name" value="PBP_1a_fam"/>
    <property type="match status" value="1"/>
</dbReference>
<dbReference type="InterPro" id="IPR012338">
    <property type="entry name" value="Beta-lactam/transpept-like"/>
</dbReference>
<dbReference type="RefSeq" id="WP_176764711.1">
    <property type="nucleotide sequence ID" value="NZ_FNEN01000008.1"/>
</dbReference>
<feature type="region of interest" description="Disordered" evidence="14">
    <location>
        <begin position="646"/>
        <end position="804"/>
    </location>
</feature>
<evidence type="ECO:0000256" key="12">
    <source>
        <dbReference type="ARBA" id="ARBA00034000"/>
    </source>
</evidence>
<dbReference type="GO" id="GO:0006508">
    <property type="term" value="P:proteolysis"/>
    <property type="evidence" value="ECO:0007669"/>
    <property type="project" value="UniProtKB-KW"/>
</dbReference>
<dbReference type="GO" id="GO:0030288">
    <property type="term" value="C:outer membrane-bounded periplasmic space"/>
    <property type="evidence" value="ECO:0007669"/>
    <property type="project" value="TreeGrafter"/>
</dbReference>
<feature type="compositionally biased region" description="Basic and acidic residues" evidence="14">
    <location>
        <begin position="7"/>
        <end position="18"/>
    </location>
</feature>
<name>A0A1G8PER8_9BACI</name>
<keyword evidence="11" id="KW-0961">Cell wall biogenesis/degradation</keyword>
<evidence type="ECO:0000256" key="6">
    <source>
        <dbReference type="ARBA" id="ARBA00022679"/>
    </source>
</evidence>
<keyword evidence="7" id="KW-0378">Hydrolase</keyword>
<dbReference type="EMBL" id="FNEN01000008">
    <property type="protein sequence ID" value="SDI90808.1"/>
    <property type="molecule type" value="Genomic_DNA"/>
</dbReference>
<dbReference type="SUPFAM" id="SSF56601">
    <property type="entry name" value="beta-lactamase/transpeptidase-like"/>
    <property type="match status" value="1"/>
</dbReference>
<comment type="similarity">
    <text evidence="1">In the C-terminal section; belongs to the transpeptidase family.</text>
</comment>
<dbReference type="PANTHER" id="PTHR32282:SF29">
    <property type="entry name" value="PENICILLIN-BINDING PROTEIN 1A"/>
    <property type="match status" value="1"/>
</dbReference>
<sequence length="804" mass="88859">MANYQSRMDRRRAEDAKSSGKNNKRPKFKKVLISIMIVLLIGTMAGTATAAAYIWDAPPLDPDELLFSEGATIYDMNDEEVGRLQGTENRSYRNISEMPEHLKDAFIAVEDYRFYDHSGIDIRRIGGAVVANITDGFGAEGASTITQQLVKQAFLSTDQTVKRKVQEQWLALQLERQYSKDEILEMYLNISYFDSGAWGVGEASIRYFNKEELNELTIADAAVLAAIPRRPAHYNPDSNPEAAEERRDLVISLMEEQALITDEEAEEAREVSIEDQLEFTPAGDNFAYQSFIDHVMEEVEDIDGIETVDLYAAGFDIYTTIEIEAQDYARDVIQSDDYISQYPDDEAFQAGVTLLDTETGAIRAMVGNRQESEAERGWNHATAASGQPGSTVKPLLDYGPAIDYLQWSTGETIVDEPHEYSDGTAIRNYSGSYSGSVSMRDALVRSLNIPAVKALQEVGLADAQSFAEGLGLNFENDMTEGYALGGFSEGISSLDMAAAYAAFGNDGVYNEPHSVRKIVFRDGNEIELTPDSERVMNDYTAYMMSDMLKGVLTDPAGTGQRANVDGLPLSGKTGTSNFTEDERQNYGFPDGAVPDIWFNGYTTRYTAAVWTGHEGERSSGYLASGEEQQIARDIFRHIMANVHEGEGTEDFTRPDSVCGNGELYVCEGDPSPQTDDSTDPQPREEDEAEDDIEEVPEEEVQEEEAPEEPIDEAPDEESTEEPADEEETPDPEEAPEEETPDEDSSEDPTEEAPDDSVEETPTEENVDEPSEDAPEDDSGADEEQDDAGDDDNEDDGDDEDDAED</sequence>
<evidence type="ECO:0000259" key="16">
    <source>
        <dbReference type="Pfam" id="PF00912"/>
    </source>
</evidence>
<evidence type="ECO:0000256" key="5">
    <source>
        <dbReference type="ARBA" id="ARBA00022676"/>
    </source>
</evidence>
<feature type="region of interest" description="Disordered" evidence="14">
    <location>
        <begin position="1"/>
        <end position="22"/>
    </location>
</feature>
<evidence type="ECO:0000259" key="15">
    <source>
        <dbReference type="Pfam" id="PF00905"/>
    </source>
</evidence>
<dbReference type="GO" id="GO:0008955">
    <property type="term" value="F:peptidoglycan glycosyltransferase activity"/>
    <property type="evidence" value="ECO:0007669"/>
    <property type="project" value="UniProtKB-EC"/>
</dbReference>
<dbReference type="GO" id="GO:0009002">
    <property type="term" value="F:serine-type D-Ala-D-Ala carboxypeptidase activity"/>
    <property type="evidence" value="ECO:0007669"/>
    <property type="project" value="UniProtKB-EC"/>
</dbReference>
<dbReference type="InterPro" id="IPR050396">
    <property type="entry name" value="Glycosyltr_51/Transpeptidase"/>
</dbReference>
<dbReference type="GO" id="GO:0009252">
    <property type="term" value="P:peptidoglycan biosynthetic process"/>
    <property type="evidence" value="ECO:0007669"/>
    <property type="project" value="UniProtKB-KW"/>
</dbReference>
<evidence type="ECO:0000256" key="10">
    <source>
        <dbReference type="ARBA" id="ARBA00023268"/>
    </source>
</evidence>
<dbReference type="GO" id="GO:0008360">
    <property type="term" value="P:regulation of cell shape"/>
    <property type="evidence" value="ECO:0007669"/>
    <property type="project" value="UniProtKB-KW"/>
</dbReference>
<keyword evidence="8" id="KW-0133">Cell shape</keyword>
<evidence type="ECO:0000256" key="13">
    <source>
        <dbReference type="ARBA" id="ARBA00049902"/>
    </source>
</evidence>
<dbReference type="InterPro" id="IPR001460">
    <property type="entry name" value="PCN-bd_Tpept"/>
</dbReference>
<dbReference type="AlphaFoldDB" id="A0A1G8PER8"/>
<comment type="catalytic activity">
    <reaction evidence="12">
        <text>Preferential cleavage: (Ac)2-L-Lys-D-Ala-|-D-Ala. Also transpeptidation of peptidyl-alanyl moieties that are N-acyl substituents of D-alanine.</text>
        <dbReference type="EC" id="3.4.16.4"/>
    </reaction>
</comment>
<evidence type="ECO:0000256" key="14">
    <source>
        <dbReference type="SAM" id="MobiDB-lite"/>
    </source>
</evidence>
<evidence type="ECO:0000256" key="1">
    <source>
        <dbReference type="ARBA" id="ARBA00007090"/>
    </source>
</evidence>
<feature type="domain" description="Penicillin-binding protein transpeptidase" evidence="15">
    <location>
        <begin position="351"/>
        <end position="636"/>
    </location>
</feature>
<comment type="catalytic activity">
    <reaction evidence="13">
        <text>[GlcNAc-(1-&gt;4)-Mur2Ac(oyl-L-Ala-gamma-D-Glu-L-Lys-D-Ala-D-Ala)](n)-di-trans,octa-cis-undecaprenyl diphosphate + beta-D-GlcNAc-(1-&gt;4)-Mur2Ac(oyl-L-Ala-gamma-D-Glu-L-Lys-D-Ala-D-Ala)-di-trans,octa-cis-undecaprenyl diphosphate = [GlcNAc-(1-&gt;4)-Mur2Ac(oyl-L-Ala-gamma-D-Glu-L-Lys-D-Ala-D-Ala)](n+1)-di-trans,octa-cis-undecaprenyl diphosphate + di-trans,octa-cis-undecaprenyl diphosphate + H(+)</text>
        <dbReference type="Rhea" id="RHEA:23708"/>
        <dbReference type="Rhea" id="RHEA-COMP:9602"/>
        <dbReference type="Rhea" id="RHEA-COMP:9603"/>
        <dbReference type="ChEBI" id="CHEBI:15378"/>
        <dbReference type="ChEBI" id="CHEBI:58405"/>
        <dbReference type="ChEBI" id="CHEBI:60033"/>
        <dbReference type="ChEBI" id="CHEBI:78435"/>
        <dbReference type="EC" id="2.4.99.28"/>
    </reaction>
</comment>
<feature type="domain" description="Glycosyl transferase family 51" evidence="16">
    <location>
        <begin position="79"/>
        <end position="254"/>
    </location>
</feature>
<dbReference type="InterPro" id="IPR036950">
    <property type="entry name" value="PBP_transglycosylase"/>
</dbReference>
<keyword evidence="4" id="KW-0645">Protease</keyword>